<evidence type="ECO:0000313" key="24">
    <source>
        <dbReference type="EMBL" id="WXL26813.1"/>
    </source>
</evidence>
<keyword evidence="8" id="KW-0812">Transmembrane</keyword>
<dbReference type="PRINTS" id="PR00344">
    <property type="entry name" value="BCTRLSENSOR"/>
</dbReference>
<feature type="domain" description="HPt" evidence="23">
    <location>
        <begin position="1115"/>
        <end position="1210"/>
    </location>
</feature>
<dbReference type="InterPro" id="IPR049871">
    <property type="entry name" value="BvgS-like_periplasmic2"/>
</dbReference>
<dbReference type="InterPro" id="IPR013767">
    <property type="entry name" value="PAS_fold"/>
</dbReference>
<dbReference type="Proteomes" id="UP001476583">
    <property type="component" value="Chromosome"/>
</dbReference>
<keyword evidence="6 17" id="KW-0597">Phosphoprotein</keyword>
<dbReference type="NCBIfam" id="TIGR00229">
    <property type="entry name" value="sensory_box"/>
    <property type="match status" value="1"/>
</dbReference>
<dbReference type="SMART" id="SM00062">
    <property type="entry name" value="PBPb"/>
    <property type="match status" value="2"/>
</dbReference>
<feature type="domain" description="Response regulatory" evidence="20">
    <location>
        <begin position="966"/>
        <end position="1085"/>
    </location>
</feature>
<dbReference type="Pfam" id="PF00072">
    <property type="entry name" value="Response_reg"/>
    <property type="match status" value="1"/>
</dbReference>
<evidence type="ECO:0000256" key="9">
    <source>
        <dbReference type="ARBA" id="ARBA00022729"/>
    </source>
</evidence>
<sequence>MKHILSLLAAILSLCTLPCLAVQALENHNLELRGSGLRALEKVPLNDADWSWLRNKGHLVLGVSTPDHRPFDITTSGKHYEGVTADYADLLSQSLDIPFQIVVFPNREKARRALVEGSIDLLASANAFDVQNNSLDLTANYALDQSALYRRLNEKRNFPEYFKGVKIATPNDYLQPDTIREYFPNALIETYKSRHEALAALAFGKADLYLGDSYSANLIINEQYFNYVTIERLLQTSSGGTSFALRKENKKLKRIIDSALKSISSHNNREILRRWGGGSGSSITKPIDLSTNEVNWLRRNPEVKVAVGIDQAPIAFIDQDDNFSGVMSDILKIVTLRTGLKFTARSYNKGSDIATALKNNDAKLAVLSPSVSREATMRFTNPFAVMPFSIVVADSNNDINDLRSLNGYKVAVPSGHILLELLKSTRANIGLIETNNFVETLEYVKSGRADVAIAPLMVSRYYLLHSKDSGLKISGIIGPDKAVFSFAMPRADTELESILNKILRDLPPDELNVINTRWRANSATRESSWIDYQTLILQIAAMVGVLISAAFVWNLKLRRQVRQRQDAEHALSDQLQFMRTLIDGTPLPIYVRDQRGHLLTCNESYTSALHLSKDDVIGKTAIEEGVVAQEDAEHFHADYMQAIRTGEAIVKDRTVILDNQTLHIYHWIQPYRDRHGEVQGVICGWLDISERHQLISDLQAAKKQADDASRAKTTFLATMSHEIRTPMSAVIGMLELALKKRATEGVFDQSTIEVAYNSAKGLLELIGDILDIVRIESGRLNLAPRRTNLRELAESVVRVFDGLARQKGLALTLDFDFEFGAKTDVLVDPVRIKQVISNLISNAIKFTDSGQVQLKIKGTPLPEDRIKLNVVVADTGIGISEEDQVCLFKPFAQASQRVGQIRGGTGLGLTISRSLCEMMGGSLNLTSEPDIGTVVTFDLALSCLPEIDVSPAYTVDENGEVPAPLNVLIVDDHPANLLLLAQQLEFLGHRVTKANNGVDALEHWQKQIYDLIITDCNMPLMSGYALTEAVRLDESRRKLTPCHIFGYTANAQPEEQERCLRAGMNKCLFKPISLEELSLCTSGVTPQKPSPAKEEGPPTAEVFNISSTYQLTRGDKVLAFELLDELVRSNRSDMDDLLRLTENFNLTEIASLAHRIRGAARIVQAEQLIEACSTLEKIVKSQDITPETLNAAVLALQKAVYDVEQAITTLERSPG</sequence>
<keyword evidence="10" id="KW-0547">Nucleotide-binding</keyword>
<evidence type="ECO:0000256" key="12">
    <source>
        <dbReference type="ARBA" id="ARBA00022840"/>
    </source>
</evidence>
<dbReference type="SUPFAM" id="SSF55874">
    <property type="entry name" value="ATPase domain of HSP90 chaperone/DNA topoisomerase II/histidine kinase"/>
    <property type="match status" value="1"/>
</dbReference>
<dbReference type="EMBL" id="CP148074">
    <property type="protein sequence ID" value="WXL26813.1"/>
    <property type="molecule type" value="Genomic_DNA"/>
</dbReference>
<dbReference type="CDD" id="cd00130">
    <property type="entry name" value="PAS"/>
    <property type="match status" value="1"/>
</dbReference>
<proteinExistence type="predicted"/>
<dbReference type="InterPro" id="IPR000014">
    <property type="entry name" value="PAS"/>
</dbReference>
<feature type="modified residue" description="4-aspartylphosphate" evidence="17">
    <location>
        <position position="1015"/>
    </location>
</feature>
<dbReference type="SMART" id="SM00448">
    <property type="entry name" value="REC"/>
    <property type="match status" value="1"/>
</dbReference>
<feature type="modified residue" description="Phosphohistidine" evidence="16">
    <location>
        <position position="1154"/>
    </location>
</feature>
<dbReference type="PROSITE" id="PS50894">
    <property type="entry name" value="HPT"/>
    <property type="match status" value="1"/>
</dbReference>
<evidence type="ECO:0000256" key="5">
    <source>
        <dbReference type="ARBA" id="ARBA00022519"/>
    </source>
</evidence>
<organism evidence="24 25">
    <name type="scientific">Ectopseudomonas mendocina</name>
    <name type="common">Pseudomonas mendocina</name>
    <dbReference type="NCBI Taxonomy" id="300"/>
    <lineage>
        <taxon>Bacteria</taxon>
        <taxon>Pseudomonadati</taxon>
        <taxon>Pseudomonadota</taxon>
        <taxon>Gammaproteobacteria</taxon>
        <taxon>Pseudomonadales</taxon>
        <taxon>Pseudomonadaceae</taxon>
        <taxon>Ectopseudomonas</taxon>
    </lineage>
</organism>
<keyword evidence="14" id="KW-0902">Two-component regulatory system</keyword>
<dbReference type="InterPro" id="IPR011006">
    <property type="entry name" value="CheY-like_superfamily"/>
</dbReference>
<dbReference type="CDD" id="cd00088">
    <property type="entry name" value="HPT"/>
    <property type="match status" value="1"/>
</dbReference>
<dbReference type="Gene3D" id="1.10.287.130">
    <property type="match status" value="1"/>
</dbReference>
<reference evidence="24 25" key="1">
    <citation type="submission" date="2024-03" db="EMBL/GenBank/DDBJ databases">
        <title>Complete genome of BD2.</title>
        <authorList>
            <person name="Cao G."/>
        </authorList>
    </citation>
    <scope>NUCLEOTIDE SEQUENCE [LARGE SCALE GENOMIC DNA]</scope>
    <source>
        <strain evidence="24 25">BD2</strain>
    </source>
</reference>
<dbReference type="CDD" id="cd13705">
    <property type="entry name" value="PBP2_BvgS_D1"/>
    <property type="match status" value="1"/>
</dbReference>
<dbReference type="InterPro" id="IPR000700">
    <property type="entry name" value="PAS-assoc_C"/>
</dbReference>
<evidence type="ECO:0000256" key="4">
    <source>
        <dbReference type="ARBA" id="ARBA00022475"/>
    </source>
</evidence>
<keyword evidence="15" id="KW-0472">Membrane</keyword>
<evidence type="ECO:0000259" key="23">
    <source>
        <dbReference type="PROSITE" id="PS50894"/>
    </source>
</evidence>
<dbReference type="InterPro" id="IPR008207">
    <property type="entry name" value="Sig_transdc_His_kin_Hpt_dom"/>
</dbReference>
<dbReference type="PANTHER" id="PTHR43047">
    <property type="entry name" value="TWO-COMPONENT HISTIDINE PROTEIN KINASE"/>
    <property type="match status" value="1"/>
</dbReference>
<dbReference type="InterPro" id="IPR036097">
    <property type="entry name" value="HisK_dim/P_sf"/>
</dbReference>
<evidence type="ECO:0000256" key="1">
    <source>
        <dbReference type="ARBA" id="ARBA00000085"/>
    </source>
</evidence>
<dbReference type="Gene3D" id="3.30.565.10">
    <property type="entry name" value="Histidine kinase-like ATPase, C-terminal domain"/>
    <property type="match status" value="1"/>
</dbReference>
<dbReference type="Gene3D" id="3.40.190.10">
    <property type="entry name" value="Periplasmic binding protein-like II"/>
    <property type="match status" value="4"/>
</dbReference>
<dbReference type="Pfam" id="PF00512">
    <property type="entry name" value="HisKA"/>
    <property type="match status" value="1"/>
</dbReference>
<keyword evidence="7" id="KW-0808">Transferase</keyword>
<dbReference type="CDD" id="cd16922">
    <property type="entry name" value="HATPase_EvgS-ArcB-TorS-like"/>
    <property type="match status" value="1"/>
</dbReference>
<keyword evidence="13" id="KW-1133">Transmembrane helix</keyword>
<comment type="subcellular location">
    <subcellularLocation>
        <location evidence="2">Cell inner membrane</location>
        <topology evidence="2">Multi-pass membrane protein</topology>
    </subcellularLocation>
</comment>
<feature type="signal peptide" evidence="18">
    <location>
        <begin position="1"/>
        <end position="21"/>
    </location>
</feature>
<evidence type="ECO:0000256" key="13">
    <source>
        <dbReference type="ARBA" id="ARBA00022989"/>
    </source>
</evidence>
<evidence type="ECO:0000259" key="21">
    <source>
        <dbReference type="PROSITE" id="PS50112"/>
    </source>
</evidence>
<dbReference type="SUPFAM" id="SSF47226">
    <property type="entry name" value="Histidine-containing phosphotransfer domain, HPT domain"/>
    <property type="match status" value="1"/>
</dbReference>
<dbReference type="EC" id="2.7.13.3" evidence="3"/>
<dbReference type="Gene3D" id="1.20.120.160">
    <property type="entry name" value="HPT domain"/>
    <property type="match status" value="1"/>
</dbReference>
<name>A0ABZ2RJ63_ECTME</name>
<keyword evidence="12" id="KW-0067">ATP-binding</keyword>
<feature type="chain" id="PRO_5046331779" description="histidine kinase" evidence="18">
    <location>
        <begin position="22"/>
        <end position="1215"/>
    </location>
</feature>
<dbReference type="PANTHER" id="PTHR43047:SF72">
    <property type="entry name" value="OSMOSENSING HISTIDINE PROTEIN KINASE SLN1"/>
    <property type="match status" value="1"/>
</dbReference>
<dbReference type="SMART" id="SM00387">
    <property type="entry name" value="HATPase_c"/>
    <property type="match status" value="1"/>
</dbReference>
<comment type="catalytic activity">
    <reaction evidence="1">
        <text>ATP + protein L-histidine = ADP + protein N-phospho-L-histidine.</text>
        <dbReference type="EC" id="2.7.13.3"/>
    </reaction>
</comment>
<gene>
    <name evidence="24" type="ORF">WG219_04850</name>
</gene>
<evidence type="ECO:0000259" key="20">
    <source>
        <dbReference type="PROSITE" id="PS50110"/>
    </source>
</evidence>
<protein>
    <recommendedName>
        <fullName evidence="3">histidine kinase</fullName>
        <ecNumber evidence="3">2.7.13.3</ecNumber>
    </recommendedName>
</protein>
<evidence type="ECO:0000259" key="19">
    <source>
        <dbReference type="PROSITE" id="PS50109"/>
    </source>
</evidence>
<dbReference type="Pfam" id="PF00989">
    <property type="entry name" value="PAS"/>
    <property type="match status" value="1"/>
</dbReference>
<dbReference type="Gene3D" id="3.30.450.20">
    <property type="entry name" value="PAS domain"/>
    <property type="match status" value="1"/>
</dbReference>
<keyword evidence="9 18" id="KW-0732">Signal</keyword>
<dbReference type="SMART" id="SM00388">
    <property type="entry name" value="HisKA"/>
    <property type="match status" value="1"/>
</dbReference>
<evidence type="ECO:0000313" key="25">
    <source>
        <dbReference type="Proteomes" id="UP001476583"/>
    </source>
</evidence>
<dbReference type="CDD" id="cd00082">
    <property type="entry name" value="HisKA"/>
    <property type="match status" value="1"/>
</dbReference>
<feature type="domain" description="PAS" evidence="21">
    <location>
        <begin position="574"/>
        <end position="646"/>
    </location>
</feature>
<dbReference type="InterPro" id="IPR049870">
    <property type="entry name" value="BvgS-like_periplasmic1"/>
</dbReference>
<evidence type="ECO:0000256" key="8">
    <source>
        <dbReference type="ARBA" id="ARBA00022692"/>
    </source>
</evidence>
<dbReference type="PROSITE" id="PS50112">
    <property type="entry name" value="PAS"/>
    <property type="match status" value="1"/>
</dbReference>
<dbReference type="PROSITE" id="PS50113">
    <property type="entry name" value="PAC"/>
    <property type="match status" value="1"/>
</dbReference>
<dbReference type="SUPFAM" id="SSF53850">
    <property type="entry name" value="Periplasmic binding protein-like II"/>
    <property type="match status" value="2"/>
</dbReference>
<dbReference type="SUPFAM" id="SSF55785">
    <property type="entry name" value="PYP-like sensor domain (PAS domain)"/>
    <property type="match status" value="1"/>
</dbReference>
<evidence type="ECO:0000256" key="11">
    <source>
        <dbReference type="ARBA" id="ARBA00022777"/>
    </source>
</evidence>
<keyword evidence="11" id="KW-0418">Kinase</keyword>
<accession>A0ABZ2RJ63</accession>
<evidence type="ECO:0000256" key="2">
    <source>
        <dbReference type="ARBA" id="ARBA00004429"/>
    </source>
</evidence>
<dbReference type="Pfam" id="PF02518">
    <property type="entry name" value="HATPase_c"/>
    <property type="match status" value="1"/>
</dbReference>
<dbReference type="CDD" id="cd17546">
    <property type="entry name" value="REC_hyHK_CKI1_RcsC-like"/>
    <property type="match status" value="1"/>
</dbReference>
<feature type="domain" description="PAC" evidence="22">
    <location>
        <begin position="644"/>
        <end position="700"/>
    </location>
</feature>
<evidence type="ECO:0000256" key="17">
    <source>
        <dbReference type="PROSITE-ProRule" id="PRU00169"/>
    </source>
</evidence>
<keyword evidence="25" id="KW-1185">Reference proteome</keyword>
<dbReference type="Gene3D" id="3.40.50.2300">
    <property type="match status" value="1"/>
</dbReference>
<dbReference type="InterPro" id="IPR036641">
    <property type="entry name" value="HPT_dom_sf"/>
</dbReference>
<dbReference type="InterPro" id="IPR003594">
    <property type="entry name" value="HATPase_dom"/>
</dbReference>
<dbReference type="InterPro" id="IPR001789">
    <property type="entry name" value="Sig_transdc_resp-reg_receiver"/>
</dbReference>
<dbReference type="InterPro" id="IPR036890">
    <property type="entry name" value="HATPase_C_sf"/>
</dbReference>
<dbReference type="InterPro" id="IPR035965">
    <property type="entry name" value="PAS-like_dom_sf"/>
</dbReference>
<evidence type="ECO:0000256" key="3">
    <source>
        <dbReference type="ARBA" id="ARBA00012438"/>
    </source>
</evidence>
<evidence type="ECO:0000256" key="6">
    <source>
        <dbReference type="ARBA" id="ARBA00022553"/>
    </source>
</evidence>
<dbReference type="PROSITE" id="PS50109">
    <property type="entry name" value="HIS_KIN"/>
    <property type="match status" value="1"/>
</dbReference>
<keyword evidence="4" id="KW-1003">Cell membrane</keyword>
<evidence type="ECO:0000259" key="22">
    <source>
        <dbReference type="PROSITE" id="PS50113"/>
    </source>
</evidence>
<dbReference type="Pfam" id="PF01627">
    <property type="entry name" value="Hpt"/>
    <property type="match status" value="1"/>
</dbReference>
<dbReference type="InterPro" id="IPR001638">
    <property type="entry name" value="Solute-binding_3/MltF_N"/>
</dbReference>
<evidence type="ECO:0000256" key="14">
    <source>
        <dbReference type="ARBA" id="ARBA00023012"/>
    </source>
</evidence>
<dbReference type="SMART" id="SM00073">
    <property type="entry name" value="HPT"/>
    <property type="match status" value="1"/>
</dbReference>
<evidence type="ECO:0000256" key="7">
    <source>
        <dbReference type="ARBA" id="ARBA00022679"/>
    </source>
</evidence>
<dbReference type="Pfam" id="PF00497">
    <property type="entry name" value="SBP_bac_3"/>
    <property type="match status" value="2"/>
</dbReference>
<dbReference type="CDD" id="cd13707">
    <property type="entry name" value="PBP2_BvgS_D2"/>
    <property type="match status" value="1"/>
</dbReference>
<dbReference type="SUPFAM" id="SSF47384">
    <property type="entry name" value="Homodimeric domain of signal transducing histidine kinase"/>
    <property type="match status" value="1"/>
</dbReference>
<keyword evidence="5" id="KW-0997">Cell inner membrane</keyword>
<evidence type="ECO:0000256" key="15">
    <source>
        <dbReference type="ARBA" id="ARBA00023136"/>
    </source>
</evidence>
<dbReference type="PROSITE" id="PS50110">
    <property type="entry name" value="RESPONSE_REGULATORY"/>
    <property type="match status" value="1"/>
</dbReference>
<evidence type="ECO:0000256" key="18">
    <source>
        <dbReference type="SAM" id="SignalP"/>
    </source>
</evidence>
<evidence type="ECO:0000256" key="10">
    <source>
        <dbReference type="ARBA" id="ARBA00022741"/>
    </source>
</evidence>
<dbReference type="SMART" id="SM00091">
    <property type="entry name" value="PAS"/>
    <property type="match status" value="1"/>
</dbReference>
<feature type="domain" description="Histidine kinase" evidence="19">
    <location>
        <begin position="718"/>
        <end position="943"/>
    </location>
</feature>
<evidence type="ECO:0000256" key="16">
    <source>
        <dbReference type="PROSITE-ProRule" id="PRU00110"/>
    </source>
</evidence>
<dbReference type="InterPro" id="IPR004358">
    <property type="entry name" value="Sig_transdc_His_kin-like_C"/>
</dbReference>
<dbReference type="InterPro" id="IPR003661">
    <property type="entry name" value="HisK_dim/P_dom"/>
</dbReference>
<dbReference type="InterPro" id="IPR005467">
    <property type="entry name" value="His_kinase_dom"/>
</dbReference>
<dbReference type="SUPFAM" id="SSF52172">
    <property type="entry name" value="CheY-like"/>
    <property type="match status" value="1"/>
</dbReference>